<feature type="domain" description="Response regulatory" evidence="4">
    <location>
        <begin position="30"/>
        <end position="154"/>
    </location>
</feature>
<dbReference type="CDD" id="cd00077">
    <property type="entry name" value="HDc"/>
    <property type="match status" value="1"/>
</dbReference>
<dbReference type="SMART" id="SM00471">
    <property type="entry name" value="HDc"/>
    <property type="match status" value="1"/>
</dbReference>
<comment type="caution">
    <text evidence="6">The sequence shown here is derived from an EMBL/GenBank/DDBJ whole genome shotgun (WGS) entry which is preliminary data.</text>
</comment>
<dbReference type="PANTHER" id="PTHR45228:SF9">
    <property type="entry name" value="3'3'-CGAMP-SPECIFIC PHOSPHODIESTERASE 2"/>
    <property type="match status" value="1"/>
</dbReference>
<dbReference type="Pfam" id="PF11849">
    <property type="entry name" value="DUF3369"/>
    <property type="match status" value="1"/>
</dbReference>
<evidence type="ECO:0000256" key="1">
    <source>
        <dbReference type="ARBA" id="ARBA00018672"/>
    </source>
</evidence>
<dbReference type="SUPFAM" id="SSF52172">
    <property type="entry name" value="CheY-like"/>
    <property type="match status" value="1"/>
</dbReference>
<keyword evidence="3" id="KW-0597">Phosphoprotein</keyword>
<dbReference type="GO" id="GO:0000160">
    <property type="term" value="P:phosphorelay signal transduction system"/>
    <property type="evidence" value="ECO:0007669"/>
    <property type="project" value="InterPro"/>
</dbReference>
<sequence>MSKMLESKDIELDFLSDEEEIKPRLYGKYKIVIADDDEEVHTVTKMILKDFEFEGKTLEFIDAYNGKETKEVLLNNPNTAILFLDVVMEEQNSGLEVVEYLRKTLKNKMTRIILRTGQPGEAPEEKVIKEYDINDYRLKTEMTVTRLHTTMYSALRNYRDMLQIDKNRRGLEKIIETSANLFKHNTLDQFLSNILSQLSCFYQEDAEILYIREASTKLSNGFVTLDKSNITTIASATGKYTEYIGENIEDISELEYISRWIKEDLHESGKVHFIGKGFIIKNSGENNLNNYIFIEGDSELYDFNLINLFLTNYSVALNNYILNNMILNTQKEIITTLGEVVENHFEDTAGHVQRISEMMYKFALHNSFSSSEAEVLKIASTMHDIGKIAIPDAILKKRGKLTEDEFATIKEHTIFGNKILNKSELDILRIAAEIALNHHEKYNGTGYPNGLSREDIPLSSRMMAIIDVFDAMTHKRVYKEAISIEETLEYLKNQKGLHFDPKLVDIFIENLNDILIDV</sequence>
<name>A0A934HQI4_9CLOT</name>
<feature type="modified residue" description="4-aspartylphosphate" evidence="3">
    <location>
        <position position="85"/>
    </location>
</feature>
<dbReference type="EMBL" id="JAEEGB010000007">
    <property type="protein sequence ID" value="MBI6872616.1"/>
    <property type="molecule type" value="Genomic_DNA"/>
</dbReference>
<proteinExistence type="predicted"/>
<evidence type="ECO:0000256" key="2">
    <source>
        <dbReference type="ARBA" id="ARBA00024867"/>
    </source>
</evidence>
<dbReference type="SUPFAM" id="SSF109604">
    <property type="entry name" value="HD-domain/PDEase-like"/>
    <property type="match status" value="1"/>
</dbReference>
<dbReference type="RefSeq" id="WP_211142114.1">
    <property type="nucleotide sequence ID" value="NZ_JAEEGB010000007.1"/>
</dbReference>
<evidence type="ECO:0000259" key="4">
    <source>
        <dbReference type="PROSITE" id="PS50110"/>
    </source>
</evidence>
<dbReference type="Gene3D" id="3.40.50.2300">
    <property type="match status" value="1"/>
</dbReference>
<evidence type="ECO:0000313" key="7">
    <source>
        <dbReference type="Proteomes" id="UP000622687"/>
    </source>
</evidence>
<accession>A0A934HQI4</accession>
<dbReference type="Pfam" id="PF13487">
    <property type="entry name" value="HD_5"/>
    <property type="match status" value="1"/>
</dbReference>
<evidence type="ECO:0000256" key="3">
    <source>
        <dbReference type="PROSITE-ProRule" id="PRU00169"/>
    </source>
</evidence>
<reference evidence="6" key="1">
    <citation type="submission" date="2020-12" db="EMBL/GenBank/DDBJ databases">
        <title>Clostridium thailandense sp. nov., a novel acetogenic bacterium isolated from peat land soil in Thailand.</title>
        <authorList>
            <person name="Chaikitkaew S."/>
            <person name="Birkeland N.K."/>
        </authorList>
    </citation>
    <scope>NUCLEOTIDE SEQUENCE</scope>
    <source>
        <strain evidence="6">DSM 17425</strain>
    </source>
</reference>
<gene>
    <name evidence="6" type="ORF">I6U51_07810</name>
</gene>
<protein>
    <recommendedName>
        <fullName evidence="1">Stage 0 sporulation protein A homolog</fullName>
    </recommendedName>
</protein>
<dbReference type="InterPro" id="IPR021800">
    <property type="entry name" value="DUF3369"/>
</dbReference>
<organism evidence="6 7">
    <name type="scientific">Clostridium aciditolerans</name>
    <dbReference type="NCBI Taxonomy" id="339861"/>
    <lineage>
        <taxon>Bacteria</taxon>
        <taxon>Bacillati</taxon>
        <taxon>Bacillota</taxon>
        <taxon>Clostridia</taxon>
        <taxon>Eubacteriales</taxon>
        <taxon>Clostridiaceae</taxon>
        <taxon>Clostridium</taxon>
    </lineage>
</organism>
<dbReference type="AlphaFoldDB" id="A0A934HQI4"/>
<dbReference type="PANTHER" id="PTHR45228">
    <property type="entry name" value="CYCLIC DI-GMP PHOSPHODIESTERASE TM_0186-RELATED"/>
    <property type="match status" value="1"/>
</dbReference>
<comment type="function">
    <text evidence="2">May play the central regulatory role in sporulation. It may be an element of the effector pathway responsible for the activation of sporulation genes in response to nutritional stress. Spo0A may act in concert with spo0H (a sigma factor) to control the expression of some genes that are critical to the sporulation process.</text>
</comment>
<dbReference type="InterPro" id="IPR001789">
    <property type="entry name" value="Sig_transdc_resp-reg_receiver"/>
</dbReference>
<dbReference type="InterPro" id="IPR037522">
    <property type="entry name" value="HD_GYP_dom"/>
</dbReference>
<dbReference type="InterPro" id="IPR052020">
    <property type="entry name" value="Cyclic_di-GMP/3'3'-cGAMP_PDE"/>
</dbReference>
<dbReference type="InterPro" id="IPR011006">
    <property type="entry name" value="CheY-like_superfamily"/>
</dbReference>
<dbReference type="InterPro" id="IPR003607">
    <property type="entry name" value="HD/PDEase_dom"/>
</dbReference>
<dbReference type="PROSITE" id="PS51832">
    <property type="entry name" value="HD_GYP"/>
    <property type="match status" value="1"/>
</dbReference>
<dbReference type="PROSITE" id="PS50110">
    <property type="entry name" value="RESPONSE_REGULATORY"/>
    <property type="match status" value="1"/>
</dbReference>
<evidence type="ECO:0000313" key="6">
    <source>
        <dbReference type="EMBL" id="MBI6872616.1"/>
    </source>
</evidence>
<dbReference type="Proteomes" id="UP000622687">
    <property type="component" value="Unassembled WGS sequence"/>
</dbReference>
<dbReference type="Gene3D" id="1.10.3210.10">
    <property type="entry name" value="Hypothetical protein af1432"/>
    <property type="match status" value="1"/>
</dbReference>
<keyword evidence="7" id="KW-1185">Reference proteome</keyword>
<evidence type="ECO:0000259" key="5">
    <source>
        <dbReference type="PROSITE" id="PS51832"/>
    </source>
</evidence>
<feature type="domain" description="HD-GYP" evidence="5">
    <location>
        <begin position="326"/>
        <end position="518"/>
    </location>
</feature>